<proteinExistence type="predicted"/>
<gene>
    <name evidence="2" type="ORF">ERIC2_c25520</name>
</gene>
<dbReference type="KEGG" id="plv:ERIC2_c25520"/>
<organism evidence="2 3">
    <name type="scientific">Paenibacillus larvae subsp. larvae DSM 25430</name>
    <dbReference type="NCBI Taxonomy" id="697284"/>
    <lineage>
        <taxon>Bacteria</taxon>
        <taxon>Bacillati</taxon>
        <taxon>Bacillota</taxon>
        <taxon>Bacilli</taxon>
        <taxon>Bacillales</taxon>
        <taxon>Paenibacillaceae</taxon>
        <taxon>Paenibacillus</taxon>
    </lineage>
</organism>
<dbReference type="Proteomes" id="UP000029431">
    <property type="component" value="Chromosome"/>
</dbReference>
<reference evidence="2 3" key="1">
    <citation type="journal article" date="2014" name="PLoS ONE">
        <title>How to Kill the Honey Bee Larva: Genomic Potential and Virulence Mechanisms of Paenibacillus larvae.</title>
        <authorList>
            <person name="Djukic M."/>
            <person name="Brzuszkiewicz E."/>
            <person name="Funfhaus A."/>
            <person name="Voss J."/>
            <person name="Gollnow K."/>
            <person name="Poppinga L."/>
            <person name="Liesegang H."/>
            <person name="Garcia-Gonzalez E."/>
            <person name="Genersch E."/>
            <person name="Daniel R."/>
        </authorList>
    </citation>
    <scope>NUCLEOTIDE SEQUENCE [LARGE SCALE GENOMIC DNA]</scope>
    <source>
        <strain evidence="2 3">DSM 25430</strain>
    </source>
</reference>
<feature type="transmembrane region" description="Helical" evidence="1">
    <location>
        <begin position="21"/>
        <end position="40"/>
    </location>
</feature>
<evidence type="ECO:0000313" key="3">
    <source>
        <dbReference type="Proteomes" id="UP000029431"/>
    </source>
</evidence>
<dbReference type="PATRIC" id="fig|697284.3.peg.2444"/>
<dbReference type="EMBL" id="CP003355">
    <property type="protein sequence ID" value="AHD06341.1"/>
    <property type="molecule type" value="Genomic_DNA"/>
</dbReference>
<sequence length="262" mass="28830">MLYSYLYGLFNQKITLEVFSMCRKIVIIFSLITLLVLTGWSAENNNQVSADELKDIEAFQQKVSEYQLKSKELDDETKLKLMQTVKTNIDNGTLKTIFPLGYLDFSKSNAKEYNGSQYFIQIPTKSDAGYAVFTSLTVSIDFNFNIDKGYDLIVTEKDNSYHLESYVNGDKVDTTDVAKIEEIQEAEKSVSNIFGVNIAYAGYINDVNNCLARFGVSRGLLAIVSAACGLVCIGTIGAGCLSCYGAYLAVDGGIIVGCLTNP</sequence>
<dbReference type="eggNOG" id="ENOG50307A8">
    <property type="taxonomic scope" value="Bacteria"/>
</dbReference>
<evidence type="ECO:0000313" key="2">
    <source>
        <dbReference type="EMBL" id="AHD06341.1"/>
    </source>
</evidence>
<keyword evidence="1" id="KW-0472">Membrane</keyword>
<accession>V9W5Q6</accession>
<keyword evidence="3" id="KW-1185">Reference proteome</keyword>
<name>V9W5Q6_9BACL</name>
<dbReference type="AlphaFoldDB" id="V9W5Q6"/>
<dbReference type="HOGENOM" id="CLU_1061064_0_0_9"/>
<protein>
    <submittedName>
        <fullName evidence="2">Uncharacterized protein</fullName>
    </submittedName>
</protein>
<keyword evidence="1" id="KW-1133">Transmembrane helix</keyword>
<keyword evidence="1" id="KW-0812">Transmembrane</keyword>
<evidence type="ECO:0000256" key="1">
    <source>
        <dbReference type="SAM" id="Phobius"/>
    </source>
</evidence>